<dbReference type="Proteomes" id="UP000017836">
    <property type="component" value="Unassembled WGS sequence"/>
</dbReference>
<protein>
    <submittedName>
        <fullName evidence="2">Uncharacterized protein</fullName>
    </submittedName>
</protein>
<feature type="non-terminal residue" evidence="2">
    <location>
        <position position="116"/>
    </location>
</feature>
<keyword evidence="3" id="KW-1185">Reference proteome</keyword>
<evidence type="ECO:0000313" key="3">
    <source>
        <dbReference type="Proteomes" id="UP000017836"/>
    </source>
</evidence>
<reference evidence="3" key="1">
    <citation type="journal article" date="2013" name="Science">
        <title>The Amborella genome and the evolution of flowering plants.</title>
        <authorList>
            <consortium name="Amborella Genome Project"/>
        </authorList>
    </citation>
    <scope>NUCLEOTIDE SEQUENCE [LARGE SCALE GENOMIC DNA]</scope>
</reference>
<dbReference type="EMBL" id="KI394904">
    <property type="protein sequence ID" value="ERN00413.1"/>
    <property type="molecule type" value="Genomic_DNA"/>
</dbReference>
<gene>
    <name evidence="2" type="ORF">AMTR_s00100p00049190</name>
</gene>
<dbReference type="HOGENOM" id="CLU_2103084_0_0_1"/>
<dbReference type="AlphaFoldDB" id="W1NXN6"/>
<feature type="region of interest" description="Disordered" evidence="1">
    <location>
        <begin position="1"/>
        <end position="74"/>
    </location>
</feature>
<sequence>MLSICSPHHYGHISGQALAPSKGHKAPSSKKRKPAIGRAKASKPRWAEESASSLPEGTLFSFSPVGNKHRSSWATHGELPEREALGTLSYHCPSLLATSLALRGADEKEIQRVLEQ</sequence>
<name>W1NXN6_AMBTC</name>
<evidence type="ECO:0000313" key="2">
    <source>
        <dbReference type="EMBL" id="ERN00413.1"/>
    </source>
</evidence>
<accession>W1NXN6</accession>
<organism evidence="2 3">
    <name type="scientific">Amborella trichopoda</name>
    <dbReference type="NCBI Taxonomy" id="13333"/>
    <lineage>
        <taxon>Eukaryota</taxon>
        <taxon>Viridiplantae</taxon>
        <taxon>Streptophyta</taxon>
        <taxon>Embryophyta</taxon>
        <taxon>Tracheophyta</taxon>
        <taxon>Spermatophyta</taxon>
        <taxon>Magnoliopsida</taxon>
        <taxon>Amborellales</taxon>
        <taxon>Amborellaceae</taxon>
        <taxon>Amborella</taxon>
    </lineage>
</organism>
<dbReference type="Gramene" id="ERN00413">
    <property type="protein sequence ID" value="ERN00413"/>
    <property type="gene ID" value="AMTR_s00100p00049190"/>
</dbReference>
<evidence type="ECO:0000256" key="1">
    <source>
        <dbReference type="SAM" id="MobiDB-lite"/>
    </source>
</evidence>
<proteinExistence type="predicted"/>
<feature type="compositionally biased region" description="Basic residues" evidence="1">
    <location>
        <begin position="22"/>
        <end position="43"/>
    </location>
</feature>